<dbReference type="HOGENOM" id="CLU_106801_0_0_1"/>
<evidence type="ECO:0000259" key="5">
    <source>
        <dbReference type="Pfam" id="PF01778"/>
    </source>
</evidence>
<dbReference type="EMBL" id="KN847523">
    <property type="protein sequence ID" value="KIV91068.1"/>
    <property type="molecule type" value="Genomic_DNA"/>
</dbReference>
<reference evidence="6 7" key="1">
    <citation type="submission" date="2015-01" db="EMBL/GenBank/DDBJ databases">
        <title>The Genome Sequence of Exophiala mesophila CBS40295.</title>
        <authorList>
            <consortium name="The Broad Institute Genomics Platform"/>
            <person name="Cuomo C."/>
            <person name="de Hoog S."/>
            <person name="Gorbushina A."/>
            <person name="Stielow B."/>
            <person name="Teixiera M."/>
            <person name="Abouelleil A."/>
            <person name="Chapman S.B."/>
            <person name="Priest M."/>
            <person name="Young S.K."/>
            <person name="Wortman J."/>
            <person name="Nusbaum C."/>
            <person name="Birren B."/>
        </authorList>
    </citation>
    <scope>NUCLEOTIDE SEQUENCE [LARGE SCALE GENOMIC DNA]</scope>
    <source>
        <strain evidence="6 7">CBS 40295</strain>
    </source>
</reference>
<dbReference type="PANTHER" id="PTHR10544">
    <property type="entry name" value="60S RIBOSOMAL PROTEIN L28"/>
    <property type="match status" value="1"/>
</dbReference>
<dbReference type="RefSeq" id="XP_016222642.1">
    <property type="nucleotide sequence ID" value="XM_016370349.1"/>
</dbReference>
<sequence>MSTPTNVSADLIWEVVRNNNAYLVKRNSSGGSQFSRDPFNLTNTHSRTQAGFVNDKAVSVQPTENGGVTVQTKKSGKANKPASHYNTHTYGKTTSNRKLYKNIADAVGKNSYRSDLNKSAVARASAIKDSQRVKKDTPASKPRGAKARKAEV</sequence>
<name>A0A0D1ZWB4_EXOME</name>
<dbReference type="GeneID" id="27323498"/>
<feature type="compositionally biased region" description="Basic residues" evidence="4">
    <location>
        <begin position="143"/>
        <end position="152"/>
    </location>
</feature>
<dbReference type="AlphaFoldDB" id="A0A0D1ZWB4"/>
<feature type="compositionally biased region" description="Polar residues" evidence="4">
    <location>
        <begin position="84"/>
        <end position="95"/>
    </location>
</feature>
<dbReference type="Gene3D" id="3.30.390.110">
    <property type="match status" value="1"/>
</dbReference>
<dbReference type="GO" id="GO:1990904">
    <property type="term" value="C:ribonucleoprotein complex"/>
    <property type="evidence" value="ECO:0007669"/>
    <property type="project" value="UniProtKB-KW"/>
</dbReference>
<dbReference type="STRING" id="212818.A0A0D1ZWB4"/>
<accession>A0A0D1ZWB4</accession>
<feature type="region of interest" description="Disordered" evidence="4">
    <location>
        <begin position="123"/>
        <end position="152"/>
    </location>
</feature>
<dbReference type="Proteomes" id="UP000054302">
    <property type="component" value="Unassembled WGS sequence"/>
</dbReference>
<feature type="compositionally biased region" description="Polar residues" evidence="4">
    <location>
        <begin position="63"/>
        <end position="73"/>
    </location>
</feature>
<organism evidence="6 7">
    <name type="scientific">Exophiala mesophila</name>
    <name type="common">Black yeast-like fungus</name>
    <dbReference type="NCBI Taxonomy" id="212818"/>
    <lineage>
        <taxon>Eukaryota</taxon>
        <taxon>Fungi</taxon>
        <taxon>Dikarya</taxon>
        <taxon>Ascomycota</taxon>
        <taxon>Pezizomycotina</taxon>
        <taxon>Eurotiomycetes</taxon>
        <taxon>Chaetothyriomycetidae</taxon>
        <taxon>Chaetothyriales</taxon>
        <taxon>Herpotrichiellaceae</taxon>
        <taxon>Exophiala</taxon>
    </lineage>
</organism>
<dbReference type="GO" id="GO:0006412">
    <property type="term" value="P:translation"/>
    <property type="evidence" value="ECO:0007669"/>
    <property type="project" value="InterPro"/>
</dbReference>
<dbReference type="GO" id="GO:0005840">
    <property type="term" value="C:ribosome"/>
    <property type="evidence" value="ECO:0007669"/>
    <property type="project" value="UniProtKB-KW"/>
</dbReference>
<evidence type="ECO:0000256" key="1">
    <source>
        <dbReference type="ARBA" id="ARBA00007926"/>
    </source>
</evidence>
<keyword evidence="7" id="KW-1185">Reference proteome</keyword>
<evidence type="ECO:0000256" key="2">
    <source>
        <dbReference type="ARBA" id="ARBA00022980"/>
    </source>
</evidence>
<feature type="region of interest" description="Disordered" evidence="4">
    <location>
        <begin position="63"/>
        <end position="95"/>
    </location>
</feature>
<dbReference type="OrthoDB" id="338850at2759"/>
<evidence type="ECO:0000256" key="3">
    <source>
        <dbReference type="ARBA" id="ARBA00023274"/>
    </source>
</evidence>
<keyword evidence="3" id="KW-0687">Ribonucleoprotein</keyword>
<dbReference type="VEuPathDB" id="FungiDB:PV10_05653"/>
<protein>
    <recommendedName>
        <fullName evidence="5">Ribosomal eL28/Mak16 domain-containing protein</fullName>
    </recommendedName>
</protein>
<proteinExistence type="inferred from homology"/>
<evidence type="ECO:0000313" key="6">
    <source>
        <dbReference type="EMBL" id="KIV91068.1"/>
    </source>
</evidence>
<evidence type="ECO:0000256" key="4">
    <source>
        <dbReference type="SAM" id="MobiDB-lite"/>
    </source>
</evidence>
<dbReference type="Pfam" id="PF01778">
    <property type="entry name" value="Ribosomal_L28e"/>
    <property type="match status" value="1"/>
</dbReference>
<dbReference type="OMA" id="GKYGQRP"/>
<keyword evidence="2" id="KW-0689">Ribosomal protein</keyword>
<dbReference type="InterPro" id="IPR002672">
    <property type="entry name" value="Ribosomal_eL28"/>
</dbReference>
<feature type="domain" description="Ribosomal eL28/Mak16" evidence="5">
    <location>
        <begin position="11"/>
        <end position="129"/>
    </location>
</feature>
<evidence type="ECO:0000313" key="7">
    <source>
        <dbReference type="Proteomes" id="UP000054302"/>
    </source>
</evidence>
<comment type="similarity">
    <text evidence="1">Belongs to the eukaryotic ribosomal protein eL28 family.</text>
</comment>
<gene>
    <name evidence="6" type="ORF">PV10_05653</name>
</gene>
<feature type="compositionally biased region" description="Basic and acidic residues" evidence="4">
    <location>
        <begin position="129"/>
        <end position="138"/>
    </location>
</feature>
<dbReference type="FunFam" id="3.30.390.110:FF:000002">
    <property type="entry name" value="60S ribosomal protein L28"/>
    <property type="match status" value="1"/>
</dbReference>
<dbReference type="InterPro" id="IPR029004">
    <property type="entry name" value="Ribosomal_eL28/Mak16"/>
</dbReference>
<dbReference type="GO" id="GO:0003735">
    <property type="term" value="F:structural constituent of ribosome"/>
    <property type="evidence" value="ECO:0007669"/>
    <property type="project" value="InterPro"/>
</dbReference>